<proteinExistence type="predicted"/>
<name>A0ABZ1YEU4_9ACTN</name>
<dbReference type="RefSeq" id="WP_371235039.1">
    <property type="nucleotide sequence ID" value="NZ_CP109207.1"/>
</dbReference>
<dbReference type="EMBL" id="CP109207">
    <property type="protein sequence ID" value="WUU57994.1"/>
    <property type="molecule type" value="Genomic_DNA"/>
</dbReference>
<sequence>MSWEILLLPLPADVTSVDDLPAGHEPPPIGSSSSVHGALRSAVGEVDLTDPTWGELIGPTWAIELGIGEHDPVESVMLHVRGDEDDVLPVIFRISKALGCRPVDCSNGELLADDAQAGWRAFRSFRDRTVASDPLGGPRGNCIGVRDPRNTRVT</sequence>
<dbReference type="EMBL" id="CP109207">
    <property type="protein sequence ID" value="WUU51620.1"/>
    <property type="molecule type" value="Genomic_DNA"/>
</dbReference>
<reference evidence="2" key="1">
    <citation type="submission" date="2022-10" db="EMBL/GenBank/DDBJ databases">
        <title>The complete genomes of actinobacterial strains from the NBC collection.</title>
        <authorList>
            <person name="Joergensen T.S."/>
            <person name="Alvarez Arevalo M."/>
            <person name="Sterndorff E.B."/>
            <person name="Faurdal D."/>
            <person name="Vuksanovic O."/>
            <person name="Mourched A.-S."/>
            <person name="Charusanti P."/>
            <person name="Shaw S."/>
            <person name="Blin K."/>
            <person name="Weber T."/>
        </authorList>
    </citation>
    <scope>NUCLEOTIDE SEQUENCE [LARGE SCALE GENOMIC DNA]</scope>
    <source>
        <strain evidence="2">NBC 01686</strain>
    </source>
</reference>
<organism evidence="2">
    <name type="scientific">Streptomyces althioticus</name>
    <dbReference type="NCBI Taxonomy" id="83380"/>
    <lineage>
        <taxon>Bacteria</taxon>
        <taxon>Bacillati</taxon>
        <taxon>Actinomycetota</taxon>
        <taxon>Actinomycetes</taxon>
        <taxon>Kitasatosporales</taxon>
        <taxon>Streptomycetaceae</taxon>
        <taxon>Streptomyces</taxon>
        <taxon>Streptomyces althioticus group</taxon>
    </lineage>
</organism>
<accession>A0ABZ1YEU4</accession>
<evidence type="ECO:0000313" key="1">
    <source>
        <dbReference type="EMBL" id="WUU51620.1"/>
    </source>
</evidence>
<gene>
    <name evidence="1" type="ORF">OIE82_00075</name>
    <name evidence="2" type="ORF">OIE82_34535</name>
</gene>
<protein>
    <submittedName>
        <fullName evidence="2">Uncharacterized protein</fullName>
    </submittedName>
</protein>
<evidence type="ECO:0000313" key="2">
    <source>
        <dbReference type="EMBL" id="WUU57994.1"/>
    </source>
</evidence>